<dbReference type="AlphaFoldDB" id="A0ABD5IQ39"/>
<accession>A0ABD5IQ39</accession>
<dbReference type="Gene3D" id="3.40.33.10">
    <property type="entry name" value="CAP"/>
    <property type="match status" value="1"/>
</dbReference>
<dbReference type="InterPro" id="IPR035940">
    <property type="entry name" value="CAP_sf"/>
</dbReference>
<evidence type="ECO:0000313" key="3">
    <source>
        <dbReference type="Proteomes" id="UP001339962"/>
    </source>
</evidence>
<dbReference type="InterPro" id="IPR036779">
    <property type="entry name" value="LysM_dom_sf"/>
</dbReference>
<dbReference type="SUPFAM" id="SSF55797">
    <property type="entry name" value="PR-1-like"/>
    <property type="match status" value="1"/>
</dbReference>
<reference evidence="2 3" key="1">
    <citation type="submission" date="2023-03" db="EMBL/GenBank/DDBJ databases">
        <title>Bacillus Genome Sequencing.</title>
        <authorList>
            <person name="Dunlap C."/>
        </authorList>
    </citation>
    <scope>NUCLEOTIDE SEQUENCE [LARGE SCALE GENOMIC DNA]</scope>
    <source>
        <strain evidence="2 3">NRS-38</strain>
    </source>
</reference>
<protein>
    <submittedName>
        <fullName evidence="2">LysM peptidoglycan-binding domain-containing protein</fullName>
    </submittedName>
</protein>
<proteinExistence type="predicted"/>
<dbReference type="EMBL" id="JARTLI010000002">
    <property type="protein sequence ID" value="MED5050369.1"/>
    <property type="molecule type" value="Genomic_DNA"/>
</dbReference>
<dbReference type="CDD" id="cd00118">
    <property type="entry name" value="LysM"/>
    <property type="match status" value="1"/>
</dbReference>
<gene>
    <name evidence="2" type="ORF">P9850_00615</name>
</gene>
<evidence type="ECO:0000259" key="1">
    <source>
        <dbReference type="PROSITE" id="PS51782"/>
    </source>
</evidence>
<feature type="domain" description="LysM" evidence="1">
    <location>
        <begin position="20"/>
        <end position="65"/>
    </location>
</feature>
<dbReference type="SUPFAM" id="SSF54106">
    <property type="entry name" value="LysM domain"/>
    <property type="match status" value="1"/>
</dbReference>
<dbReference type="Proteomes" id="UP001339962">
    <property type="component" value="Unassembled WGS sequence"/>
</dbReference>
<comment type="caution">
    <text evidence="2">The sequence shown here is derived from an EMBL/GenBank/DDBJ whole genome shotgun (WGS) entry which is preliminary data.</text>
</comment>
<evidence type="ECO:0000313" key="2">
    <source>
        <dbReference type="EMBL" id="MED5050369.1"/>
    </source>
</evidence>
<dbReference type="RefSeq" id="WP_183186296.1">
    <property type="nucleotide sequence ID" value="NZ_JACIDF010000001.1"/>
</dbReference>
<dbReference type="CDD" id="cd05379">
    <property type="entry name" value="CAP_bacterial"/>
    <property type="match status" value="1"/>
</dbReference>
<sequence>MSMSIFTISIPLSVHEQGTTTYVVQPEDSLWKIAVRYKVGLSEKMAVNPPFFHPTLMDPRDICVLDCAKQTESEVIRLTNEQRAKCCLRPLQTDWELAGVARYKSVDMRDKNYFSYVCKSSFTMIHHFGISDRSAGENAAVVILDSVRGQRLDR</sequence>
<dbReference type="PROSITE" id="PS51782">
    <property type="entry name" value="LYSM"/>
    <property type="match status" value="1"/>
</dbReference>
<dbReference type="Pfam" id="PF01476">
    <property type="entry name" value="LysM"/>
    <property type="match status" value="1"/>
</dbReference>
<dbReference type="InterPro" id="IPR018392">
    <property type="entry name" value="LysM"/>
</dbReference>
<name>A0ABD5IQ39_9BACL</name>
<organism evidence="2 3">
    <name type="scientific">Anoxybacteroides rupiense</name>
    <dbReference type="NCBI Taxonomy" id="311460"/>
    <lineage>
        <taxon>Bacteria</taxon>
        <taxon>Bacillati</taxon>
        <taxon>Bacillota</taxon>
        <taxon>Bacilli</taxon>
        <taxon>Bacillales</taxon>
        <taxon>Anoxybacillaceae</taxon>
        <taxon>Anoxybacteroides</taxon>
    </lineage>
</organism>
<dbReference type="Gene3D" id="3.10.350.10">
    <property type="entry name" value="LysM domain"/>
    <property type="match status" value="1"/>
</dbReference>